<reference evidence="8 9" key="1">
    <citation type="submission" date="2019-03" db="EMBL/GenBank/DDBJ databases">
        <title>Genomic Encyclopedia of Archaeal and Bacterial Type Strains, Phase II (KMG-II): from individual species to whole genera.</title>
        <authorList>
            <person name="Goeker M."/>
        </authorList>
    </citation>
    <scope>NUCLEOTIDE SEQUENCE [LARGE SCALE GENOMIC DNA]</scope>
    <source>
        <strain evidence="8 9">DSM 15388</strain>
    </source>
</reference>
<gene>
    <name evidence="8" type="ORF">BCF53_11514</name>
</gene>
<dbReference type="InterPro" id="IPR013525">
    <property type="entry name" value="ABC2_TM"/>
</dbReference>
<organism evidence="8 9">
    <name type="scientific">Reinekea marinisedimentorum</name>
    <dbReference type="NCBI Taxonomy" id="230495"/>
    <lineage>
        <taxon>Bacteria</taxon>
        <taxon>Pseudomonadati</taxon>
        <taxon>Pseudomonadota</taxon>
        <taxon>Gammaproteobacteria</taxon>
        <taxon>Oceanospirillales</taxon>
        <taxon>Saccharospirillaceae</taxon>
        <taxon>Reinekea</taxon>
    </lineage>
</organism>
<feature type="domain" description="ABC-2 type transporter transmembrane" evidence="7">
    <location>
        <begin position="22"/>
        <end position="374"/>
    </location>
</feature>
<keyword evidence="9" id="KW-1185">Reference proteome</keyword>
<sequence length="389" mass="43273">MSGFTAGLKREWLRLISQPTYWAALFLLPMVCFVLLAGIYSVPTVYEVPMDVVDLDGSSSSRDTIFNINASPKVDLRQVLNTTEEAIARVKSHETFGFMILPEGLERKLSTGEQIEINAYVNEQSLMLGNVLSGEVLGGVIRSSLSQSVVSLMAAGQSYDQALANVIPIATTSAKLGNSYLNYQSFLLATLLPHIWHIMVMTVSIIVFGKELKDGTIADWYETSEKHFLTAIFSKMLIPTVVLALWLIAIDVYVFALLDAHAYASLGALIVSGLLTQLCYMAIGMSFAALFSSYRMSLSMGAFFTTPAYSFVGITYPTFNMDWFSQTWRAFLPVTHLYEAQNAILHWQAKLVDVVPYLLPLAGFTLVYSLLALLALKKRIYNKALWYQH</sequence>
<comment type="subcellular location">
    <subcellularLocation>
        <location evidence="1">Cell membrane</location>
        <topology evidence="1">Multi-pass membrane protein</topology>
    </subcellularLocation>
</comment>
<dbReference type="GO" id="GO:0005886">
    <property type="term" value="C:plasma membrane"/>
    <property type="evidence" value="ECO:0007669"/>
    <property type="project" value="UniProtKB-SubCell"/>
</dbReference>
<evidence type="ECO:0000313" key="8">
    <source>
        <dbReference type="EMBL" id="TCS38740.1"/>
    </source>
</evidence>
<evidence type="ECO:0000256" key="4">
    <source>
        <dbReference type="ARBA" id="ARBA00022989"/>
    </source>
</evidence>
<feature type="transmembrane region" description="Helical" evidence="6">
    <location>
        <begin position="262"/>
        <end position="291"/>
    </location>
</feature>
<protein>
    <submittedName>
        <fullName evidence="8">ABC-type multidrug transport system permease subunit</fullName>
    </submittedName>
</protein>
<keyword evidence="4 6" id="KW-1133">Transmembrane helix</keyword>
<feature type="transmembrane region" description="Helical" evidence="6">
    <location>
        <begin position="186"/>
        <end position="208"/>
    </location>
</feature>
<feature type="transmembrane region" description="Helical" evidence="6">
    <location>
        <begin position="21"/>
        <end position="42"/>
    </location>
</feature>
<feature type="transmembrane region" description="Helical" evidence="6">
    <location>
        <begin position="298"/>
        <end position="319"/>
    </location>
</feature>
<dbReference type="Gene3D" id="3.40.1710.10">
    <property type="entry name" value="abc type-2 transporter like domain"/>
    <property type="match status" value="1"/>
</dbReference>
<dbReference type="OrthoDB" id="9803577at2"/>
<dbReference type="RefSeq" id="WP_132702764.1">
    <property type="nucleotide sequence ID" value="NZ_SLZR01000015.1"/>
</dbReference>
<dbReference type="PANTHER" id="PTHR30294:SF47">
    <property type="entry name" value="INNER MEMBRANE TRANSPORT PERMEASE YHHJ"/>
    <property type="match status" value="1"/>
</dbReference>
<evidence type="ECO:0000256" key="3">
    <source>
        <dbReference type="ARBA" id="ARBA00022692"/>
    </source>
</evidence>
<dbReference type="PANTHER" id="PTHR30294">
    <property type="entry name" value="MEMBRANE COMPONENT OF ABC TRANSPORTER YHHJ-RELATED"/>
    <property type="match status" value="1"/>
</dbReference>
<feature type="transmembrane region" description="Helical" evidence="6">
    <location>
        <begin position="228"/>
        <end position="256"/>
    </location>
</feature>
<comment type="caution">
    <text evidence="8">The sequence shown here is derived from an EMBL/GenBank/DDBJ whole genome shotgun (WGS) entry which is preliminary data.</text>
</comment>
<dbReference type="AlphaFoldDB" id="A0A4V2UJ54"/>
<evidence type="ECO:0000256" key="2">
    <source>
        <dbReference type="ARBA" id="ARBA00022475"/>
    </source>
</evidence>
<keyword evidence="3 6" id="KW-0812">Transmembrane</keyword>
<keyword evidence="5 6" id="KW-0472">Membrane</keyword>
<name>A0A4V2UJ54_9GAMM</name>
<dbReference type="Proteomes" id="UP000295793">
    <property type="component" value="Unassembled WGS sequence"/>
</dbReference>
<feature type="transmembrane region" description="Helical" evidence="6">
    <location>
        <begin position="357"/>
        <end position="376"/>
    </location>
</feature>
<dbReference type="Pfam" id="PF12698">
    <property type="entry name" value="ABC2_membrane_3"/>
    <property type="match status" value="1"/>
</dbReference>
<evidence type="ECO:0000256" key="6">
    <source>
        <dbReference type="SAM" id="Phobius"/>
    </source>
</evidence>
<keyword evidence="2" id="KW-1003">Cell membrane</keyword>
<evidence type="ECO:0000313" key="9">
    <source>
        <dbReference type="Proteomes" id="UP000295793"/>
    </source>
</evidence>
<accession>A0A4V2UJ54</accession>
<dbReference type="GO" id="GO:0140359">
    <property type="term" value="F:ABC-type transporter activity"/>
    <property type="evidence" value="ECO:0007669"/>
    <property type="project" value="InterPro"/>
</dbReference>
<evidence type="ECO:0000256" key="1">
    <source>
        <dbReference type="ARBA" id="ARBA00004651"/>
    </source>
</evidence>
<evidence type="ECO:0000256" key="5">
    <source>
        <dbReference type="ARBA" id="ARBA00023136"/>
    </source>
</evidence>
<evidence type="ECO:0000259" key="7">
    <source>
        <dbReference type="Pfam" id="PF12698"/>
    </source>
</evidence>
<dbReference type="EMBL" id="SLZR01000015">
    <property type="protein sequence ID" value="TCS38740.1"/>
    <property type="molecule type" value="Genomic_DNA"/>
</dbReference>
<dbReference type="InterPro" id="IPR051449">
    <property type="entry name" value="ABC-2_transporter_component"/>
</dbReference>
<proteinExistence type="predicted"/>